<accession>A0ABQ3PVS9</accession>
<evidence type="ECO:0000313" key="7">
    <source>
        <dbReference type="Proteomes" id="UP001052655"/>
    </source>
</evidence>
<dbReference type="InterPro" id="IPR005119">
    <property type="entry name" value="LysR_subst-bd"/>
</dbReference>
<comment type="similarity">
    <text evidence="1">Belongs to the LysR transcriptional regulatory family.</text>
</comment>
<evidence type="ECO:0000256" key="1">
    <source>
        <dbReference type="ARBA" id="ARBA00009437"/>
    </source>
</evidence>
<dbReference type="RefSeq" id="WP_190077981.1">
    <property type="nucleotide sequence ID" value="NZ_BMTC01000023.1"/>
</dbReference>
<evidence type="ECO:0000256" key="2">
    <source>
        <dbReference type="ARBA" id="ARBA00023015"/>
    </source>
</evidence>
<dbReference type="PROSITE" id="PS50931">
    <property type="entry name" value="HTH_LYSR"/>
    <property type="match status" value="1"/>
</dbReference>
<name>A0ABQ3PVS9_9ACTN</name>
<keyword evidence="4" id="KW-0804">Transcription</keyword>
<dbReference type="InterPro" id="IPR000847">
    <property type="entry name" value="LysR_HTH_N"/>
</dbReference>
<dbReference type="Pfam" id="PF00126">
    <property type="entry name" value="HTH_1"/>
    <property type="match status" value="1"/>
</dbReference>
<dbReference type="EMBL" id="BNDX01000002">
    <property type="protein sequence ID" value="GHI29129.1"/>
    <property type="molecule type" value="Genomic_DNA"/>
</dbReference>
<organism evidence="6 7">
    <name type="scientific">Streptomyces daghestanicus</name>
    <dbReference type="NCBI Taxonomy" id="66885"/>
    <lineage>
        <taxon>Bacteria</taxon>
        <taxon>Bacillati</taxon>
        <taxon>Actinomycetota</taxon>
        <taxon>Actinomycetes</taxon>
        <taxon>Kitasatosporales</taxon>
        <taxon>Streptomycetaceae</taxon>
        <taxon>Streptomyces</taxon>
    </lineage>
</organism>
<dbReference type="Pfam" id="PF03466">
    <property type="entry name" value="LysR_substrate"/>
    <property type="match status" value="1"/>
</dbReference>
<evidence type="ECO:0000256" key="4">
    <source>
        <dbReference type="ARBA" id="ARBA00023163"/>
    </source>
</evidence>
<gene>
    <name evidence="6" type="ORF">Sdagh_08590</name>
</gene>
<sequence>MDPVDQQSADDPDPRLLRAFLALAVEGHFGHAAARLSIAQPSLSRQVRQLERALGVPLFHRTPHGASLTDAGRLLRPEAERVLAQNARLVRIARDCAVPSPSVLNIAAPLPSPAGSLLSEAIHRFRDGREQARIAVLDLSDEEQASALAGHRIDAALTWGGTHLPGVASEELVREPVHGLVTSGHPLEGAERMPLSALSDGPLLFPVRERRHCWTGLRDAASAARVRLEPVPTAPAAVLGMVADGLGCSAVPASLRLSSSPGLAFVPLPGLSVLMSVMWRRTDDSPAVAAFVAACRSAATALIGKRPDIWSDPRQAAGEATRDGGSA</sequence>
<comment type="caution">
    <text evidence="6">The sequence shown here is derived from an EMBL/GenBank/DDBJ whole genome shotgun (WGS) entry which is preliminary data.</text>
</comment>
<evidence type="ECO:0000259" key="5">
    <source>
        <dbReference type="PROSITE" id="PS50931"/>
    </source>
</evidence>
<dbReference type="PANTHER" id="PTHR30346">
    <property type="entry name" value="TRANSCRIPTIONAL DUAL REGULATOR HCAR-RELATED"/>
    <property type="match status" value="1"/>
</dbReference>
<dbReference type="PRINTS" id="PR00039">
    <property type="entry name" value="HTHLYSR"/>
</dbReference>
<evidence type="ECO:0000313" key="6">
    <source>
        <dbReference type="EMBL" id="GHI29129.1"/>
    </source>
</evidence>
<keyword evidence="3" id="KW-0238">DNA-binding</keyword>
<dbReference type="SUPFAM" id="SSF46785">
    <property type="entry name" value="Winged helix' DNA-binding domain"/>
    <property type="match status" value="1"/>
</dbReference>
<evidence type="ECO:0000256" key="3">
    <source>
        <dbReference type="ARBA" id="ARBA00023125"/>
    </source>
</evidence>
<dbReference type="InterPro" id="IPR036388">
    <property type="entry name" value="WH-like_DNA-bd_sf"/>
</dbReference>
<dbReference type="CDD" id="cd08414">
    <property type="entry name" value="PBP2_LTTR_aromatics_like"/>
    <property type="match status" value="1"/>
</dbReference>
<keyword evidence="2" id="KW-0805">Transcription regulation</keyword>
<dbReference type="Gene3D" id="1.10.10.10">
    <property type="entry name" value="Winged helix-like DNA-binding domain superfamily/Winged helix DNA-binding domain"/>
    <property type="match status" value="1"/>
</dbReference>
<dbReference type="Proteomes" id="UP001052655">
    <property type="component" value="Unassembled WGS sequence"/>
</dbReference>
<feature type="domain" description="HTH lysR-type" evidence="5">
    <location>
        <begin position="12"/>
        <end position="69"/>
    </location>
</feature>
<dbReference type="SUPFAM" id="SSF53850">
    <property type="entry name" value="Periplasmic binding protein-like II"/>
    <property type="match status" value="1"/>
</dbReference>
<dbReference type="PANTHER" id="PTHR30346:SF28">
    <property type="entry name" value="HTH-TYPE TRANSCRIPTIONAL REGULATOR CYNR"/>
    <property type="match status" value="1"/>
</dbReference>
<protein>
    <submittedName>
        <fullName evidence="6">Transcriptional regulator</fullName>
    </submittedName>
</protein>
<proteinExistence type="inferred from homology"/>
<dbReference type="InterPro" id="IPR036390">
    <property type="entry name" value="WH_DNA-bd_sf"/>
</dbReference>
<dbReference type="Gene3D" id="3.40.190.10">
    <property type="entry name" value="Periplasmic binding protein-like II"/>
    <property type="match status" value="2"/>
</dbReference>
<reference evidence="6" key="1">
    <citation type="submission" date="2024-05" db="EMBL/GenBank/DDBJ databases">
        <title>Whole genome shotgun sequence of Streptomyces daghestanicus NBRC 12762.</title>
        <authorList>
            <person name="Komaki H."/>
            <person name="Tamura T."/>
        </authorList>
    </citation>
    <scope>NUCLEOTIDE SEQUENCE</scope>
    <source>
        <strain evidence="6">NBRC 12762</strain>
    </source>
</reference>
<keyword evidence="7" id="KW-1185">Reference proteome</keyword>